<dbReference type="STRING" id="908615.SAMN05421540_103169"/>
<dbReference type="Gene3D" id="3.30.230.10">
    <property type="match status" value="1"/>
</dbReference>
<dbReference type="RefSeq" id="WP_093240706.1">
    <property type="nucleotide sequence ID" value="NZ_FNQF01000003.1"/>
</dbReference>
<dbReference type="SMART" id="SM00853">
    <property type="entry name" value="MutL_C"/>
    <property type="match status" value="1"/>
</dbReference>
<dbReference type="InterPro" id="IPR013507">
    <property type="entry name" value="DNA_mismatch_S5_2-like"/>
</dbReference>
<evidence type="ECO:0000259" key="7">
    <source>
        <dbReference type="SMART" id="SM00853"/>
    </source>
</evidence>
<dbReference type="InterPro" id="IPR014721">
    <property type="entry name" value="Ribsml_uS5_D2-typ_fold_subgr"/>
</dbReference>
<dbReference type="Proteomes" id="UP000198820">
    <property type="component" value="Unassembled WGS sequence"/>
</dbReference>
<evidence type="ECO:0000313" key="10">
    <source>
        <dbReference type="Proteomes" id="UP000198820"/>
    </source>
</evidence>
<dbReference type="PANTHER" id="PTHR10073">
    <property type="entry name" value="DNA MISMATCH REPAIR PROTEIN MLH, PMS, MUTL"/>
    <property type="match status" value="1"/>
</dbReference>
<dbReference type="GO" id="GO:0005524">
    <property type="term" value="F:ATP binding"/>
    <property type="evidence" value="ECO:0007669"/>
    <property type="project" value="InterPro"/>
</dbReference>
<dbReference type="Pfam" id="PF13589">
    <property type="entry name" value="HATPase_c_3"/>
    <property type="match status" value="1"/>
</dbReference>
<dbReference type="InterPro" id="IPR042120">
    <property type="entry name" value="MutL_C_dimsub"/>
</dbReference>
<dbReference type="HAMAP" id="MF_00149">
    <property type="entry name" value="DNA_mis_repair"/>
    <property type="match status" value="1"/>
</dbReference>
<dbReference type="SUPFAM" id="SSF118116">
    <property type="entry name" value="DNA mismatch repair protein MutL"/>
    <property type="match status" value="1"/>
</dbReference>
<dbReference type="GO" id="GO:0006298">
    <property type="term" value="P:mismatch repair"/>
    <property type="evidence" value="ECO:0007669"/>
    <property type="project" value="UniProtKB-UniRule"/>
</dbReference>
<evidence type="ECO:0000256" key="6">
    <source>
        <dbReference type="SAM" id="MobiDB-lite"/>
    </source>
</evidence>
<dbReference type="Pfam" id="PF08676">
    <property type="entry name" value="MutL_C"/>
    <property type="match status" value="1"/>
</dbReference>
<dbReference type="CDD" id="cd00782">
    <property type="entry name" value="MutL_Trans"/>
    <property type="match status" value="1"/>
</dbReference>
<dbReference type="InterPro" id="IPR020568">
    <property type="entry name" value="Ribosomal_Su5_D2-typ_SF"/>
</dbReference>
<dbReference type="Gene3D" id="3.30.1370.100">
    <property type="entry name" value="MutL, C-terminal domain, regulatory subdomain"/>
    <property type="match status" value="1"/>
</dbReference>
<dbReference type="Gene3D" id="3.30.565.10">
    <property type="entry name" value="Histidine kinase-like ATPase, C-terminal domain"/>
    <property type="match status" value="1"/>
</dbReference>
<dbReference type="SUPFAM" id="SSF54211">
    <property type="entry name" value="Ribosomal protein S5 domain 2-like"/>
    <property type="match status" value="1"/>
</dbReference>
<name>A0A1H3YJS6_9FLAO</name>
<keyword evidence="3 5" id="KW-0227">DNA damage</keyword>
<sequence>MKRRIQLLPDHVANQIAAGEVVQRPASVVKELIENAVDANAQHINLLVKDAGKTLVQVIDDGDGMTDTDARLSLERHATSKISKAEDLFKIHTKGFRGEALASIAAIAHLEMKSKTDDSDIGVQINVEGSEVSQQIPTVTPTGTSIAVKNLFFNIPARRNFLKSDSVELKHIIDEFQRVALAHPDISFKMIHNGNELFNLPQSNLRQRIVGIMGSKSNEKLVPVNEDTDLIKIRGFIGKPEFAKRSRGEQFFFVNNRFIKNNYLNHAITMAYEGLLKDKTHPSYFLYLEIDSERIDINIHPTKTEIKFDDQHAIYSILQSAIKHSLGQFNIAPSLDFEKDSSFETSYRQHKNPVKLPEIEVDRDFNPFKEEKQNPRPQASFQQSSFQHEKKAVPSNWEDLYNVESAIADDQQQTNLFEDKQVEQSSKSFQLNNKYIVTPFKSGVLMMNQHRAHFRILYEELLKNITEQPAASQQLLFPLELSLNVHSIEIFKELKESLENTGFSFTKMTNQSVVINGIPDMIQESQVDQIIDELFSEFENEIPETGFESNTILAKSLAKNMAIKNGISLKEDEQQQLINSLFYCKDYLQTPDDKQIFINLSVDDIDKKFA</sequence>
<dbReference type="CDD" id="cd16926">
    <property type="entry name" value="HATPase_MutL-MLH-PMS-like"/>
    <property type="match status" value="1"/>
</dbReference>
<comment type="function">
    <text evidence="5">This protein is involved in the repair of mismatches in DNA. It is required for dam-dependent methyl-directed DNA mismatch repair. May act as a 'molecular matchmaker', a protein that promotes the formation of a stable complex between two or more DNA-binding proteins in an ATP-dependent manner without itself being part of a final effector complex.</text>
</comment>
<evidence type="ECO:0000256" key="4">
    <source>
        <dbReference type="ARBA" id="ARBA00023204"/>
    </source>
</evidence>
<dbReference type="InterPro" id="IPR014790">
    <property type="entry name" value="MutL_C"/>
</dbReference>
<feature type="domain" description="DNA mismatch repair protein S5" evidence="8">
    <location>
        <begin position="209"/>
        <end position="327"/>
    </location>
</feature>
<dbReference type="PROSITE" id="PS00058">
    <property type="entry name" value="DNA_MISMATCH_REPAIR_1"/>
    <property type="match status" value="1"/>
</dbReference>
<dbReference type="SUPFAM" id="SSF55874">
    <property type="entry name" value="ATPase domain of HSP90 chaperone/DNA topoisomerase II/histidine kinase"/>
    <property type="match status" value="1"/>
</dbReference>
<dbReference type="GO" id="GO:0032300">
    <property type="term" value="C:mismatch repair complex"/>
    <property type="evidence" value="ECO:0007669"/>
    <property type="project" value="InterPro"/>
</dbReference>
<dbReference type="GO" id="GO:0140664">
    <property type="term" value="F:ATP-dependent DNA damage sensor activity"/>
    <property type="evidence" value="ECO:0007669"/>
    <property type="project" value="InterPro"/>
</dbReference>
<evidence type="ECO:0000256" key="3">
    <source>
        <dbReference type="ARBA" id="ARBA00022763"/>
    </source>
</evidence>
<keyword evidence="4 5" id="KW-0234">DNA repair</keyword>
<dbReference type="SMART" id="SM01340">
    <property type="entry name" value="DNA_mis_repair"/>
    <property type="match status" value="1"/>
</dbReference>
<accession>A0A1H3YJS6</accession>
<evidence type="ECO:0000256" key="5">
    <source>
        <dbReference type="HAMAP-Rule" id="MF_00149"/>
    </source>
</evidence>
<dbReference type="NCBIfam" id="TIGR00585">
    <property type="entry name" value="mutl"/>
    <property type="match status" value="1"/>
</dbReference>
<feature type="compositionally biased region" description="Polar residues" evidence="6">
    <location>
        <begin position="375"/>
        <end position="386"/>
    </location>
</feature>
<dbReference type="GO" id="GO:0030983">
    <property type="term" value="F:mismatched DNA binding"/>
    <property type="evidence" value="ECO:0007669"/>
    <property type="project" value="InterPro"/>
</dbReference>
<reference evidence="9 10" key="1">
    <citation type="submission" date="2016-10" db="EMBL/GenBank/DDBJ databases">
        <authorList>
            <person name="de Groot N.N."/>
        </authorList>
    </citation>
    <scope>NUCLEOTIDE SEQUENCE [LARGE SCALE GENOMIC DNA]</scope>
    <source>
        <strain evidence="9 10">DSM 23581</strain>
    </source>
</reference>
<dbReference type="InterPro" id="IPR020667">
    <property type="entry name" value="DNA_mismatch_repair_MutL"/>
</dbReference>
<dbReference type="Pfam" id="PF01119">
    <property type="entry name" value="DNA_mis_repair"/>
    <property type="match status" value="1"/>
</dbReference>
<dbReference type="InterPro" id="IPR036890">
    <property type="entry name" value="HATPase_C_sf"/>
</dbReference>
<feature type="domain" description="MutL C-terminal dimerisation" evidence="7">
    <location>
        <begin position="428"/>
        <end position="569"/>
    </location>
</feature>
<dbReference type="AlphaFoldDB" id="A0A1H3YJS6"/>
<protein>
    <recommendedName>
        <fullName evidence="2 5">DNA mismatch repair protein MutL</fullName>
    </recommendedName>
</protein>
<gene>
    <name evidence="5" type="primary">mutL</name>
    <name evidence="9" type="ORF">SAMN05421540_103169</name>
</gene>
<dbReference type="InterPro" id="IPR014762">
    <property type="entry name" value="DNA_mismatch_repair_CS"/>
</dbReference>
<dbReference type="InterPro" id="IPR038973">
    <property type="entry name" value="MutL/Mlh/Pms-like"/>
</dbReference>
<dbReference type="InterPro" id="IPR037198">
    <property type="entry name" value="MutL_C_sf"/>
</dbReference>
<feature type="region of interest" description="Disordered" evidence="6">
    <location>
        <begin position="368"/>
        <end position="387"/>
    </location>
</feature>
<dbReference type="Gene3D" id="3.30.1540.20">
    <property type="entry name" value="MutL, C-terminal domain, dimerisation subdomain"/>
    <property type="match status" value="1"/>
</dbReference>
<proteinExistence type="inferred from homology"/>
<dbReference type="GO" id="GO:0016887">
    <property type="term" value="F:ATP hydrolysis activity"/>
    <property type="evidence" value="ECO:0007669"/>
    <property type="project" value="InterPro"/>
</dbReference>
<evidence type="ECO:0000259" key="8">
    <source>
        <dbReference type="SMART" id="SM01340"/>
    </source>
</evidence>
<dbReference type="FunFam" id="3.30.565.10:FF:000003">
    <property type="entry name" value="DNA mismatch repair endonuclease MutL"/>
    <property type="match status" value="1"/>
</dbReference>
<evidence type="ECO:0000313" key="9">
    <source>
        <dbReference type="EMBL" id="SEA11727.1"/>
    </source>
</evidence>
<organism evidence="9 10">
    <name type="scientific">Psychroflexus halocasei</name>
    <dbReference type="NCBI Taxonomy" id="908615"/>
    <lineage>
        <taxon>Bacteria</taxon>
        <taxon>Pseudomonadati</taxon>
        <taxon>Bacteroidota</taxon>
        <taxon>Flavobacteriia</taxon>
        <taxon>Flavobacteriales</taxon>
        <taxon>Flavobacteriaceae</taxon>
        <taxon>Psychroflexus</taxon>
    </lineage>
</organism>
<evidence type="ECO:0000256" key="1">
    <source>
        <dbReference type="ARBA" id="ARBA00006082"/>
    </source>
</evidence>
<dbReference type="InterPro" id="IPR042121">
    <property type="entry name" value="MutL_C_regsub"/>
</dbReference>
<evidence type="ECO:0000256" key="2">
    <source>
        <dbReference type="ARBA" id="ARBA00021975"/>
    </source>
</evidence>
<comment type="similarity">
    <text evidence="1 5">Belongs to the DNA mismatch repair MutL/HexB family.</text>
</comment>
<dbReference type="InterPro" id="IPR002099">
    <property type="entry name" value="MutL/Mlh/PMS"/>
</dbReference>
<dbReference type="PANTHER" id="PTHR10073:SF12">
    <property type="entry name" value="DNA MISMATCH REPAIR PROTEIN MLH1"/>
    <property type="match status" value="1"/>
</dbReference>
<keyword evidence="10" id="KW-1185">Reference proteome</keyword>
<dbReference type="EMBL" id="FNQF01000003">
    <property type="protein sequence ID" value="SEA11727.1"/>
    <property type="molecule type" value="Genomic_DNA"/>
</dbReference>